<evidence type="ECO:0000259" key="5">
    <source>
        <dbReference type="Pfam" id="PF02737"/>
    </source>
</evidence>
<dbReference type="EMBL" id="BNDW01000004">
    <property type="protein sequence ID" value="GHI19977.1"/>
    <property type="molecule type" value="Genomic_DNA"/>
</dbReference>
<dbReference type="InterPro" id="IPR013328">
    <property type="entry name" value="6PGD_dom2"/>
</dbReference>
<comment type="caution">
    <text evidence="6">The sequence shown here is derived from an EMBL/GenBank/DDBJ whole genome shotgun (WGS) entry which is preliminary data.</text>
</comment>
<dbReference type="PANTHER" id="PTHR48075">
    <property type="entry name" value="3-HYDROXYACYL-COA DEHYDROGENASE FAMILY PROTEIN"/>
    <property type="match status" value="1"/>
</dbReference>
<comment type="similarity">
    <text evidence="2">Belongs to the 3-hydroxyacyl-CoA dehydrogenase family.</text>
</comment>
<feature type="domain" description="3-hydroxyacyl-CoA dehydrogenase C-terminal" evidence="4">
    <location>
        <begin position="198"/>
        <end position="294"/>
    </location>
</feature>
<sequence>MSENPTDTGSRDGAPRSGHRLAVIGAGVMGTGITTLALGRGVDVVLVDVSEAVLDKARTAVAGQLRFARMMGKLPREGATGELVTTTRLADVAGATAVVEAVTELAPLKAKVLAEVSAVVAPGTLLISNTSAVPIDEQADAVARPEDLVGIHFMNPPYLIHTAELIRGPRSGEAAVEAARALLEVLGQRGVVVGDGPGFVINRILQRMINEAARIVAEGVADPASVDAAFEGCLGHTTGPLATADLIGLDNVVDSLRVLHERTGDAGYEPCALLLEKVAAGDFGRKTGRGFFAYGGSTS</sequence>
<evidence type="ECO:0000259" key="4">
    <source>
        <dbReference type="Pfam" id="PF00725"/>
    </source>
</evidence>
<keyword evidence="3" id="KW-0560">Oxidoreductase</keyword>
<proteinExistence type="inferred from homology"/>
<protein>
    <submittedName>
        <fullName evidence="6">3-hydroxybutyryl-CoA dehydrogenase</fullName>
    </submittedName>
</protein>
<name>A0ABQ3P4M9_9ACTN</name>
<dbReference type="Pfam" id="PF02737">
    <property type="entry name" value="3HCDH_N"/>
    <property type="match status" value="1"/>
</dbReference>
<dbReference type="PIRSF" id="PIRSF000105">
    <property type="entry name" value="HCDH"/>
    <property type="match status" value="1"/>
</dbReference>
<dbReference type="InterPro" id="IPR022694">
    <property type="entry name" value="3-OHacyl-CoA_DH"/>
</dbReference>
<evidence type="ECO:0000256" key="3">
    <source>
        <dbReference type="ARBA" id="ARBA00023002"/>
    </source>
</evidence>
<dbReference type="Proteomes" id="UP001052739">
    <property type="component" value="Unassembled WGS sequence"/>
</dbReference>
<keyword evidence="7" id="KW-1185">Reference proteome</keyword>
<evidence type="ECO:0000256" key="1">
    <source>
        <dbReference type="ARBA" id="ARBA00005086"/>
    </source>
</evidence>
<feature type="domain" description="3-hydroxyacyl-CoA dehydrogenase NAD binding" evidence="5">
    <location>
        <begin position="21"/>
        <end position="195"/>
    </location>
</feature>
<dbReference type="PANTHER" id="PTHR48075:SF5">
    <property type="entry name" value="3-HYDROXYBUTYRYL-COA DEHYDROGENASE"/>
    <property type="match status" value="1"/>
</dbReference>
<dbReference type="Gene3D" id="1.10.1040.10">
    <property type="entry name" value="N-(1-d-carboxylethyl)-l-norvaline Dehydrogenase, domain 2"/>
    <property type="match status" value="1"/>
</dbReference>
<dbReference type="Gene3D" id="3.40.50.720">
    <property type="entry name" value="NAD(P)-binding Rossmann-like Domain"/>
    <property type="match status" value="1"/>
</dbReference>
<organism evidence="6 7">
    <name type="scientific">Streptomyces hydrogenans</name>
    <dbReference type="NCBI Taxonomy" id="1873719"/>
    <lineage>
        <taxon>Bacteria</taxon>
        <taxon>Bacillati</taxon>
        <taxon>Actinomycetota</taxon>
        <taxon>Actinomycetes</taxon>
        <taxon>Kitasatosporales</taxon>
        <taxon>Streptomycetaceae</taxon>
        <taxon>Streptomyces</taxon>
    </lineage>
</organism>
<accession>A0ABQ3P4M9</accession>
<reference evidence="6" key="1">
    <citation type="submission" date="2024-05" db="EMBL/GenBank/DDBJ databases">
        <title>Whole genome shotgun sequence of Streptomyces hydrogenans NBRC 13475.</title>
        <authorList>
            <person name="Komaki H."/>
            <person name="Tamura T."/>
        </authorList>
    </citation>
    <scope>NUCLEOTIDE SEQUENCE</scope>
    <source>
        <strain evidence="6">NBRC 13475</strain>
    </source>
</reference>
<dbReference type="SUPFAM" id="SSF51735">
    <property type="entry name" value="NAD(P)-binding Rossmann-fold domains"/>
    <property type="match status" value="1"/>
</dbReference>
<dbReference type="InterPro" id="IPR006176">
    <property type="entry name" value="3-OHacyl-CoA_DH_NAD-bd"/>
</dbReference>
<comment type="pathway">
    <text evidence="1">Lipid metabolism; butanoate metabolism.</text>
</comment>
<dbReference type="SUPFAM" id="SSF48179">
    <property type="entry name" value="6-phosphogluconate dehydrogenase C-terminal domain-like"/>
    <property type="match status" value="1"/>
</dbReference>
<dbReference type="Pfam" id="PF00725">
    <property type="entry name" value="3HCDH"/>
    <property type="match status" value="1"/>
</dbReference>
<evidence type="ECO:0000313" key="7">
    <source>
        <dbReference type="Proteomes" id="UP001052739"/>
    </source>
</evidence>
<dbReference type="InterPro" id="IPR036291">
    <property type="entry name" value="NAD(P)-bd_dom_sf"/>
</dbReference>
<dbReference type="RefSeq" id="WP_226651410.1">
    <property type="nucleotide sequence ID" value="NZ_BNBS01000076.1"/>
</dbReference>
<evidence type="ECO:0000313" key="6">
    <source>
        <dbReference type="EMBL" id="GHI19977.1"/>
    </source>
</evidence>
<gene>
    <name evidence="6" type="primary">paaH</name>
    <name evidence="6" type="ORF">Shyd_13480</name>
</gene>
<dbReference type="InterPro" id="IPR008927">
    <property type="entry name" value="6-PGluconate_DH-like_C_sf"/>
</dbReference>
<dbReference type="InterPro" id="IPR006108">
    <property type="entry name" value="3HC_DH_C"/>
</dbReference>
<evidence type="ECO:0000256" key="2">
    <source>
        <dbReference type="ARBA" id="ARBA00009463"/>
    </source>
</evidence>